<keyword evidence="1" id="KW-0472">Membrane</keyword>
<dbReference type="OrthoDB" id="1111222at2"/>
<comment type="caution">
    <text evidence="3">The sequence shown here is derived from an EMBL/GenBank/DDBJ whole genome shotgun (WGS) entry which is preliminary data.</text>
</comment>
<keyword evidence="1" id="KW-0812">Transmembrane</keyword>
<dbReference type="RefSeq" id="WP_130142549.1">
    <property type="nucleotide sequence ID" value="NZ_SGIT01000003.1"/>
</dbReference>
<keyword evidence="4" id="KW-1185">Reference proteome</keyword>
<evidence type="ECO:0000313" key="3">
    <source>
        <dbReference type="EMBL" id="RZF58764.1"/>
    </source>
</evidence>
<protein>
    <submittedName>
        <fullName evidence="3">DUF4350 domain-containing protein</fullName>
    </submittedName>
</protein>
<evidence type="ECO:0000259" key="2">
    <source>
        <dbReference type="Pfam" id="PF14258"/>
    </source>
</evidence>
<dbReference type="AlphaFoldDB" id="A0A4Q6XNB1"/>
<accession>A0A4Q6XNB1</accession>
<gene>
    <name evidence="3" type="ORF">EWE74_15685</name>
</gene>
<sequence>MAMKNSGKFGLILLGITVLIIAFIDLASDKQIDWSKTYDQRDKIPYGLYVTREELPEILGSQVKIEDFTSTNYDFLKTFLTAKERGSLVYIVNGFYEGKEVTGELLSFVERGGEVFISANNFPLYLMDTLGIKQQFHYPYNFNEVINVEDRPFSLVDGKTAYYKDLDYPGLFCNLHTVNTHIIGYYEVEDKEIPNFIEIKRGKGRFLLHLEPLMFTNYYMLREDNFIYGAAVLKLLSNEDVYWFDSTFKGTVEANTPLRVLLQNDGLRQAWYILLFGLILFLLFKSKREQRAVNVVEPEPNLSKEFARTIATLYYESGNPGNLIQKKVEYFLYDIRTHFQLDILQLEGKVFAKQLSLKTGVSLEECENLIKLLLRYRKVRMSTDAELVELNKRIEDFKHKANML</sequence>
<reference evidence="3 4" key="1">
    <citation type="submission" date="2019-02" db="EMBL/GenBank/DDBJ databases">
        <authorList>
            <person name="Li Y."/>
        </authorList>
    </citation>
    <scope>NUCLEOTIDE SEQUENCE [LARGE SCALE GENOMIC DNA]</scope>
    <source>
        <strain evidence="3 4">30C10-4-7</strain>
    </source>
</reference>
<evidence type="ECO:0000256" key="1">
    <source>
        <dbReference type="SAM" id="Phobius"/>
    </source>
</evidence>
<dbReference type="EMBL" id="SGIT01000003">
    <property type="protein sequence ID" value="RZF58764.1"/>
    <property type="molecule type" value="Genomic_DNA"/>
</dbReference>
<proteinExistence type="predicted"/>
<feature type="transmembrane region" description="Helical" evidence="1">
    <location>
        <begin position="266"/>
        <end position="284"/>
    </location>
</feature>
<dbReference type="Pfam" id="PF14258">
    <property type="entry name" value="DUF4350"/>
    <property type="match status" value="1"/>
</dbReference>
<organism evidence="3 4">
    <name type="scientific">Sphingobacterium corticibacterium</name>
    <dbReference type="NCBI Taxonomy" id="2484746"/>
    <lineage>
        <taxon>Bacteria</taxon>
        <taxon>Pseudomonadati</taxon>
        <taxon>Bacteroidota</taxon>
        <taxon>Sphingobacteriia</taxon>
        <taxon>Sphingobacteriales</taxon>
        <taxon>Sphingobacteriaceae</taxon>
        <taxon>Sphingobacterium</taxon>
    </lineage>
</organism>
<feature type="domain" description="DUF4350" evidence="2">
    <location>
        <begin position="69"/>
        <end position="230"/>
    </location>
</feature>
<dbReference type="Proteomes" id="UP000292855">
    <property type="component" value="Unassembled WGS sequence"/>
</dbReference>
<dbReference type="InterPro" id="IPR025646">
    <property type="entry name" value="DUF4350"/>
</dbReference>
<evidence type="ECO:0000313" key="4">
    <source>
        <dbReference type="Proteomes" id="UP000292855"/>
    </source>
</evidence>
<name>A0A4Q6XNB1_9SPHI</name>
<keyword evidence="1" id="KW-1133">Transmembrane helix</keyword>